<accession>A0A5C6YVG8</accession>
<protein>
    <submittedName>
        <fullName evidence="1">Hydrolase</fullName>
    </submittedName>
</protein>
<comment type="caution">
    <text evidence="1">The sequence shown here is derived from an EMBL/GenBank/DDBJ whole genome shotgun (WGS) entry which is preliminary data.</text>
</comment>
<gene>
    <name evidence="1" type="ORF">ESU54_16205</name>
</gene>
<dbReference type="SUPFAM" id="SSF109604">
    <property type="entry name" value="HD-domain/PDEase-like"/>
    <property type="match status" value="1"/>
</dbReference>
<dbReference type="OrthoDB" id="5728337at2"/>
<organism evidence="1 2">
    <name type="scientific">Aequorivita antarctica</name>
    <dbReference type="NCBI Taxonomy" id="153266"/>
    <lineage>
        <taxon>Bacteria</taxon>
        <taxon>Pseudomonadati</taxon>
        <taxon>Bacteroidota</taxon>
        <taxon>Flavobacteriia</taxon>
        <taxon>Flavobacteriales</taxon>
        <taxon>Flavobacteriaceae</taxon>
        <taxon>Aequorivita</taxon>
    </lineage>
</organism>
<dbReference type="RefSeq" id="WP_146744009.1">
    <property type="nucleotide sequence ID" value="NZ_UEGI01000010.1"/>
</dbReference>
<keyword evidence="1" id="KW-0378">Hydrolase</keyword>
<proteinExistence type="predicted"/>
<dbReference type="CDD" id="cd00077">
    <property type="entry name" value="HDc"/>
    <property type="match status" value="1"/>
</dbReference>
<dbReference type="EMBL" id="VORT01000016">
    <property type="protein sequence ID" value="TXD71564.1"/>
    <property type="molecule type" value="Genomic_DNA"/>
</dbReference>
<reference evidence="1 2" key="1">
    <citation type="submission" date="2019-08" db="EMBL/GenBank/DDBJ databases">
        <title>Genome of Aequorivita antarctica SW49 (type strain).</title>
        <authorList>
            <person name="Bowman J.P."/>
        </authorList>
    </citation>
    <scope>NUCLEOTIDE SEQUENCE [LARGE SCALE GENOMIC DNA]</scope>
    <source>
        <strain evidence="1 2">SW49</strain>
    </source>
</reference>
<evidence type="ECO:0000313" key="1">
    <source>
        <dbReference type="EMBL" id="TXD71564.1"/>
    </source>
</evidence>
<evidence type="ECO:0000313" key="2">
    <source>
        <dbReference type="Proteomes" id="UP000321497"/>
    </source>
</evidence>
<keyword evidence="2" id="KW-1185">Reference proteome</keyword>
<dbReference type="GO" id="GO:0016787">
    <property type="term" value="F:hydrolase activity"/>
    <property type="evidence" value="ECO:0007669"/>
    <property type="project" value="UniProtKB-KW"/>
</dbReference>
<dbReference type="InterPro" id="IPR003607">
    <property type="entry name" value="HD/PDEase_dom"/>
</dbReference>
<dbReference type="AlphaFoldDB" id="A0A5C6YVG8"/>
<dbReference type="Gene3D" id="1.10.3210.10">
    <property type="entry name" value="Hypothetical protein af1432"/>
    <property type="match status" value="1"/>
</dbReference>
<sequence length="196" mass="22741">MMTIKSVTSYCSNILKSSKCKALPFHNFAHTQEVIDNVFLISDAMGIQSEEADFIAIAACFHDTGFSETYEGHEEVSKRLAEQYLTKTNSSKEEIEVVLSCIDATKMPQNPHNMYAEVLCDADLFHLGKPNFLYRNKRLRKEWELIYGIVMTDNEWRRFNIKFLEEHQFKTSYGSEVLEKGKQKNLNKLKQLIKVK</sequence>
<dbReference type="Proteomes" id="UP000321497">
    <property type="component" value="Unassembled WGS sequence"/>
</dbReference>
<name>A0A5C6YVG8_9FLAO</name>